<proteinExistence type="inferred from homology"/>
<dbReference type="RefSeq" id="WP_004237054.1">
    <property type="nucleotide sequence ID" value="NZ_ABGYJJ040000001.1"/>
</dbReference>
<dbReference type="GO" id="GO:0008999">
    <property type="term" value="F:protein-N-terminal-alanine acetyltransferase activity"/>
    <property type="evidence" value="ECO:0007669"/>
    <property type="project" value="UniProtKB-UniRule"/>
</dbReference>
<organism evidence="11 12">
    <name type="scientific">Morganella morganii</name>
    <name type="common">Proteus morganii</name>
    <dbReference type="NCBI Taxonomy" id="582"/>
    <lineage>
        <taxon>Bacteria</taxon>
        <taxon>Pseudomonadati</taxon>
        <taxon>Pseudomonadota</taxon>
        <taxon>Gammaproteobacteria</taxon>
        <taxon>Enterobacterales</taxon>
        <taxon>Morganellaceae</taxon>
        <taxon>Morganella</taxon>
    </lineage>
</organism>
<dbReference type="InterPro" id="IPR000182">
    <property type="entry name" value="GNAT_dom"/>
</dbReference>
<evidence type="ECO:0000256" key="7">
    <source>
        <dbReference type="ARBA" id="ARBA00067002"/>
    </source>
</evidence>
<evidence type="ECO:0000256" key="9">
    <source>
        <dbReference type="HAMAP-Rule" id="MF_02210"/>
    </source>
</evidence>
<dbReference type="InterPro" id="IPR043690">
    <property type="entry name" value="RimI"/>
</dbReference>
<gene>
    <name evidence="9" type="primary">rimI</name>
    <name evidence="11" type="ORF">CYG68_14420</name>
</gene>
<accession>A0A2C5TRK8</accession>
<dbReference type="NCBIfam" id="NF007025">
    <property type="entry name" value="PRK09491.1"/>
    <property type="match status" value="1"/>
</dbReference>
<feature type="active site" description="Proton acceptor" evidence="9">
    <location>
        <position position="103"/>
    </location>
</feature>
<evidence type="ECO:0000313" key="12">
    <source>
        <dbReference type="Proteomes" id="UP000650477"/>
    </source>
</evidence>
<evidence type="ECO:0000313" key="11">
    <source>
        <dbReference type="EMBL" id="MBE8613587.1"/>
    </source>
</evidence>
<dbReference type="EMBL" id="PKLF01000012">
    <property type="protein sequence ID" value="MBE8613587.1"/>
    <property type="molecule type" value="Genomic_DNA"/>
</dbReference>
<evidence type="ECO:0000256" key="2">
    <source>
        <dbReference type="ARBA" id="ARBA00005395"/>
    </source>
</evidence>
<dbReference type="AlphaFoldDB" id="A0A2C5TRK8"/>
<dbReference type="Pfam" id="PF00583">
    <property type="entry name" value="Acetyltransf_1"/>
    <property type="match status" value="1"/>
</dbReference>
<protein>
    <recommendedName>
        <fullName evidence="8 9">[Ribosomal protein bS18]-alanine N-acetyltransferase</fullName>
        <ecNumber evidence="7 9">2.3.1.266</ecNumber>
    </recommendedName>
</protein>
<keyword evidence="5 9" id="KW-0012">Acyltransferase</keyword>
<dbReference type="Proteomes" id="UP000650477">
    <property type="component" value="Unassembled WGS sequence"/>
</dbReference>
<dbReference type="PROSITE" id="PS51186">
    <property type="entry name" value="GNAT"/>
    <property type="match status" value="1"/>
</dbReference>
<keyword evidence="4 9" id="KW-0808">Transferase</keyword>
<dbReference type="PANTHER" id="PTHR43420:SF51">
    <property type="entry name" value="PEPTIDYL-LYSINE N-ACETYLTRANSFERASE YIAC"/>
    <property type="match status" value="1"/>
</dbReference>
<sequence length="151" mass="16707">MIRLSPLLPADFSAAFRIEQAAHAYPWSEATFRSNHGERYHNLKLEADGELAGFAINQTVLDEATLFNIAVSPEHQGKGYGRQLLEKVIEDLTAKGIATLWLEVRASNSPAIALYESLGFNEVTVRKNYYPAAQGKEDAVIMALYLSFGMS</sequence>
<evidence type="ECO:0000256" key="8">
    <source>
        <dbReference type="ARBA" id="ARBA00072527"/>
    </source>
</evidence>
<dbReference type="GO" id="GO:0005737">
    <property type="term" value="C:cytoplasm"/>
    <property type="evidence" value="ECO:0007669"/>
    <property type="project" value="UniProtKB-SubCell"/>
</dbReference>
<evidence type="ECO:0000256" key="10">
    <source>
        <dbReference type="RuleBase" id="RU363094"/>
    </source>
</evidence>
<dbReference type="CDD" id="cd04301">
    <property type="entry name" value="NAT_SF"/>
    <property type="match status" value="1"/>
</dbReference>
<comment type="caution">
    <text evidence="11">The sequence shown here is derived from an EMBL/GenBank/DDBJ whole genome shotgun (WGS) entry which is preliminary data.</text>
</comment>
<comment type="catalytic activity">
    <reaction evidence="6 9 10">
        <text>N-terminal L-alanyl-[ribosomal protein bS18] + acetyl-CoA = N-terminal N(alpha)-acetyl-L-alanyl-[ribosomal protein bS18] + CoA + H(+)</text>
        <dbReference type="Rhea" id="RHEA:43756"/>
        <dbReference type="Rhea" id="RHEA-COMP:10676"/>
        <dbReference type="Rhea" id="RHEA-COMP:10677"/>
        <dbReference type="ChEBI" id="CHEBI:15378"/>
        <dbReference type="ChEBI" id="CHEBI:57287"/>
        <dbReference type="ChEBI" id="CHEBI:57288"/>
        <dbReference type="ChEBI" id="CHEBI:64718"/>
        <dbReference type="ChEBI" id="CHEBI:83683"/>
        <dbReference type="EC" id="2.3.1.266"/>
    </reaction>
</comment>
<dbReference type="EC" id="2.3.1.266" evidence="7 9"/>
<feature type="active site" description="Proton donor" evidence="9">
    <location>
        <position position="115"/>
    </location>
</feature>
<feature type="binding site" evidence="9">
    <location>
        <begin position="69"/>
        <end position="71"/>
    </location>
    <ligand>
        <name>acetyl-CoA</name>
        <dbReference type="ChEBI" id="CHEBI:57288"/>
    </ligand>
</feature>
<evidence type="ECO:0000256" key="1">
    <source>
        <dbReference type="ARBA" id="ARBA00004496"/>
    </source>
</evidence>
<comment type="subcellular location">
    <subcellularLocation>
        <location evidence="1 9 10">Cytoplasm</location>
    </subcellularLocation>
</comment>
<dbReference type="InterPro" id="IPR016181">
    <property type="entry name" value="Acyl_CoA_acyltransferase"/>
</dbReference>
<dbReference type="InterPro" id="IPR006464">
    <property type="entry name" value="AcTrfase_RimI/Ard1"/>
</dbReference>
<evidence type="ECO:0000256" key="5">
    <source>
        <dbReference type="ARBA" id="ARBA00023315"/>
    </source>
</evidence>
<dbReference type="FunFam" id="3.40.630.30:FF:000018">
    <property type="entry name" value="[Ribosomal protein S18]-alanine N-acetyltransferase"/>
    <property type="match status" value="1"/>
</dbReference>
<comment type="caution">
    <text evidence="9">Lacks conserved residue(s) required for the propagation of feature annotation.</text>
</comment>
<evidence type="ECO:0000256" key="4">
    <source>
        <dbReference type="ARBA" id="ARBA00022679"/>
    </source>
</evidence>
<dbReference type="SUPFAM" id="SSF55729">
    <property type="entry name" value="Acyl-CoA N-acyltransferases (Nat)"/>
    <property type="match status" value="1"/>
</dbReference>
<keyword evidence="3 9" id="KW-0963">Cytoplasm</keyword>
<dbReference type="HAMAP" id="MF_02210">
    <property type="entry name" value="RimI"/>
    <property type="match status" value="1"/>
</dbReference>
<evidence type="ECO:0000256" key="6">
    <source>
        <dbReference type="ARBA" id="ARBA00051697"/>
    </source>
</evidence>
<dbReference type="PANTHER" id="PTHR43420">
    <property type="entry name" value="ACETYLTRANSFERASE"/>
    <property type="match status" value="1"/>
</dbReference>
<name>A0A2C5TRK8_MORMO</name>
<dbReference type="Gene3D" id="3.40.630.30">
    <property type="match status" value="1"/>
</dbReference>
<comment type="similarity">
    <text evidence="2 9 10">Belongs to the acetyltransferase family. RimI subfamily.</text>
</comment>
<feature type="binding site" evidence="9">
    <location>
        <position position="108"/>
    </location>
    <ligand>
        <name>acetyl-CoA</name>
        <dbReference type="ChEBI" id="CHEBI:57288"/>
    </ligand>
</feature>
<dbReference type="NCBIfam" id="TIGR01575">
    <property type="entry name" value="rimI"/>
    <property type="match status" value="1"/>
</dbReference>
<evidence type="ECO:0000256" key="3">
    <source>
        <dbReference type="ARBA" id="ARBA00022490"/>
    </source>
</evidence>
<reference evidence="11" key="1">
    <citation type="submission" date="2017-12" db="EMBL/GenBank/DDBJ databases">
        <title>Genome sequencing and analysis.</title>
        <authorList>
            <person name="Huang Y.-T."/>
        </authorList>
    </citation>
    <scope>NUCLEOTIDE SEQUENCE</scope>
    <source>
        <strain evidence="11">VGH116</strain>
    </source>
</reference>
<dbReference type="GeneID" id="93361911"/>
<comment type="function">
    <text evidence="9 10">Acetylates the N-terminal alanine of ribosomal protein bS18.</text>
</comment>
<dbReference type="InterPro" id="IPR050680">
    <property type="entry name" value="YpeA/RimI_acetyltransf"/>
</dbReference>